<dbReference type="GO" id="GO:0016746">
    <property type="term" value="F:acyltransferase activity"/>
    <property type="evidence" value="ECO:0007669"/>
    <property type="project" value="UniProtKB-KW"/>
</dbReference>
<dbReference type="EMBL" id="JAXCLW010000008">
    <property type="protein sequence ID" value="MDY0885229.1"/>
    <property type="molecule type" value="Genomic_DNA"/>
</dbReference>
<evidence type="ECO:0000256" key="3">
    <source>
        <dbReference type="ARBA" id="ARBA00023315"/>
    </source>
</evidence>
<dbReference type="PANTHER" id="PTHR10434:SF66">
    <property type="entry name" value="PHOSPHOLIPID_GLYCEROL ACYLTRANSFERASE DOMAIN-CONTAINING PROTEIN"/>
    <property type="match status" value="1"/>
</dbReference>
<dbReference type="SMART" id="SM00563">
    <property type="entry name" value="PlsC"/>
    <property type="match status" value="1"/>
</dbReference>
<accession>A0ABU5EGT2</accession>
<evidence type="ECO:0000256" key="1">
    <source>
        <dbReference type="ARBA" id="ARBA00005189"/>
    </source>
</evidence>
<gene>
    <name evidence="6" type="ORF">SMD27_20475</name>
</gene>
<feature type="domain" description="Phospholipid/glycerol acyltransferase" evidence="5">
    <location>
        <begin position="88"/>
        <end position="197"/>
    </location>
</feature>
<dbReference type="CDD" id="cd07989">
    <property type="entry name" value="LPLAT_AGPAT-like"/>
    <property type="match status" value="1"/>
</dbReference>
<evidence type="ECO:0000256" key="4">
    <source>
        <dbReference type="SAM" id="Phobius"/>
    </source>
</evidence>
<dbReference type="Proteomes" id="UP001279642">
    <property type="component" value="Unassembled WGS sequence"/>
</dbReference>
<evidence type="ECO:0000313" key="6">
    <source>
        <dbReference type="EMBL" id="MDY0885229.1"/>
    </source>
</evidence>
<dbReference type="PANTHER" id="PTHR10434">
    <property type="entry name" value="1-ACYL-SN-GLYCEROL-3-PHOSPHATE ACYLTRANSFERASE"/>
    <property type="match status" value="1"/>
</dbReference>
<keyword evidence="4" id="KW-0472">Membrane</keyword>
<keyword evidence="2" id="KW-0808">Transferase</keyword>
<keyword evidence="3 6" id="KW-0012">Acyltransferase</keyword>
<feature type="transmembrane region" description="Helical" evidence="4">
    <location>
        <begin position="12"/>
        <end position="37"/>
    </location>
</feature>
<dbReference type="InterPro" id="IPR002123">
    <property type="entry name" value="Plipid/glycerol_acylTrfase"/>
</dbReference>
<dbReference type="RefSeq" id="WP_320510303.1">
    <property type="nucleotide sequence ID" value="NZ_JAXCLW010000008.1"/>
</dbReference>
<comment type="caution">
    <text evidence="6">The sequence shown here is derived from an EMBL/GenBank/DDBJ whole genome shotgun (WGS) entry which is preliminary data.</text>
</comment>
<protein>
    <submittedName>
        <fullName evidence="6">Lysophospholipid acyltransferase family protein</fullName>
    </submittedName>
</protein>
<sequence length="258" mass="28673">MRLNHIDRGWRVIATGFAFSVFFGGGALAALTVLPIVAKLKIDGATGRRNAQRFVQGLFRVFAAMLQGLGILRLEVVGAERLADSQGHLVIANHPTLLDVVFLMAFIPRAQCIVKHELWNHRYLGGVVRLCGYIPNNLEPEALLDACKTSIDSGDNLIIFPEGTRTRPGEPMRFHRGFANIALLAEARIQLVTILCKPIMLLKGDPWWRVPPRRSQFTVTVGDSLDSKVLLREQSRSIAARALVRHIEGYYGEQLATQ</sequence>
<keyword evidence="4" id="KW-0812">Transmembrane</keyword>
<evidence type="ECO:0000313" key="7">
    <source>
        <dbReference type="Proteomes" id="UP001279642"/>
    </source>
</evidence>
<keyword evidence="4" id="KW-1133">Transmembrane helix</keyword>
<reference evidence="6 7" key="1">
    <citation type="journal article" date="2016" name="Antonie Van Leeuwenhoek">
        <title>Dongia soli sp. nov., isolated from soil from Dokdo, Korea.</title>
        <authorList>
            <person name="Kim D.U."/>
            <person name="Lee H."/>
            <person name="Kim H."/>
            <person name="Kim S.G."/>
            <person name="Ka J.O."/>
        </authorList>
    </citation>
    <scope>NUCLEOTIDE SEQUENCE [LARGE SCALE GENOMIC DNA]</scope>
    <source>
        <strain evidence="6 7">D78</strain>
    </source>
</reference>
<comment type="pathway">
    <text evidence="1">Lipid metabolism.</text>
</comment>
<keyword evidence="7" id="KW-1185">Reference proteome</keyword>
<evidence type="ECO:0000259" key="5">
    <source>
        <dbReference type="SMART" id="SM00563"/>
    </source>
</evidence>
<proteinExistence type="predicted"/>
<name>A0ABU5EGT2_9PROT</name>
<dbReference type="Pfam" id="PF01553">
    <property type="entry name" value="Acyltransferase"/>
    <property type="match status" value="1"/>
</dbReference>
<organism evidence="6 7">
    <name type="scientific">Dongia soli</name>
    <dbReference type="NCBI Taxonomy" id="600628"/>
    <lineage>
        <taxon>Bacteria</taxon>
        <taxon>Pseudomonadati</taxon>
        <taxon>Pseudomonadota</taxon>
        <taxon>Alphaproteobacteria</taxon>
        <taxon>Rhodospirillales</taxon>
        <taxon>Dongiaceae</taxon>
        <taxon>Dongia</taxon>
    </lineage>
</organism>
<evidence type="ECO:0000256" key="2">
    <source>
        <dbReference type="ARBA" id="ARBA00022679"/>
    </source>
</evidence>
<dbReference type="SUPFAM" id="SSF69593">
    <property type="entry name" value="Glycerol-3-phosphate (1)-acyltransferase"/>
    <property type="match status" value="1"/>
</dbReference>